<name>A0ABT5L2Y4_9ALTE</name>
<evidence type="ECO:0000256" key="1">
    <source>
        <dbReference type="SAM" id="Phobius"/>
    </source>
</evidence>
<keyword evidence="1" id="KW-0812">Transmembrane</keyword>
<accession>A0ABT5L2Y4</accession>
<dbReference type="EMBL" id="JAQQXP010000001">
    <property type="protein sequence ID" value="MDC8831400.1"/>
    <property type="molecule type" value="Genomic_DNA"/>
</dbReference>
<evidence type="ECO:0000313" key="3">
    <source>
        <dbReference type="Proteomes" id="UP001218788"/>
    </source>
</evidence>
<proteinExistence type="predicted"/>
<evidence type="ECO:0000313" key="2">
    <source>
        <dbReference type="EMBL" id="MDC8831400.1"/>
    </source>
</evidence>
<feature type="transmembrane region" description="Helical" evidence="1">
    <location>
        <begin position="6"/>
        <end position="24"/>
    </location>
</feature>
<keyword evidence="1" id="KW-0472">Membrane</keyword>
<dbReference type="RefSeq" id="WP_273640670.1">
    <property type="nucleotide sequence ID" value="NZ_JAQQXP010000001.1"/>
</dbReference>
<protein>
    <submittedName>
        <fullName evidence="2">Uncharacterized protein</fullName>
    </submittedName>
</protein>
<organism evidence="2 3">
    <name type="scientific">Alteromonas gilva</name>
    <dbReference type="NCBI Taxonomy" id="2987522"/>
    <lineage>
        <taxon>Bacteria</taxon>
        <taxon>Pseudomonadati</taxon>
        <taxon>Pseudomonadota</taxon>
        <taxon>Gammaproteobacteria</taxon>
        <taxon>Alteromonadales</taxon>
        <taxon>Alteromonadaceae</taxon>
        <taxon>Alteromonas/Salinimonas group</taxon>
        <taxon>Alteromonas</taxon>
    </lineage>
</organism>
<reference evidence="2 3" key="1">
    <citation type="submission" date="2022-10" db="EMBL/GenBank/DDBJ databases">
        <title>Alteromonas sp. chi3 Genome sequencing.</title>
        <authorList>
            <person name="Park S."/>
        </authorList>
    </citation>
    <scope>NUCLEOTIDE SEQUENCE [LARGE SCALE GENOMIC DNA]</scope>
    <source>
        <strain evidence="3">chi3</strain>
    </source>
</reference>
<keyword evidence="1" id="KW-1133">Transmembrane helix</keyword>
<keyword evidence="3" id="KW-1185">Reference proteome</keyword>
<gene>
    <name evidence="2" type="ORF">OIK42_11580</name>
</gene>
<comment type="caution">
    <text evidence="2">The sequence shown here is derived from an EMBL/GenBank/DDBJ whole genome shotgun (WGS) entry which is preliminary data.</text>
</comment>
<sequence>MSTFDVIFWGLLLIALIVTTRIATKREKKFAATRDQFIAKHSFIEDGYVYSEISNHGFSLIDKASGNYGDYEATNVLSKLKGTDEFFIFDFRYTPKNSDKSTASKLATIRAVLIKFEDRELPNFELLPENIIEKIKQVFGSSDIDFEKYPDFSKKYVLRSSEPNSLKKTFPERLIQYLESKDGIFIEARKKCLLIYKDEGGEFADYESLYKEAESINNFFR</sequence>
<dbReference type="Proteomes" id="UP001218788">
    <property type="component" value="Unassembled WGS sequence"/>
</dbReference>